<reference evidence="1 2" key="1">
    <citation type="submission" date="2009-12" db="EMBL/GenBank/DDBJ databases">
        <title>The draft genome of Batrachochytrium dendrobatidis.</title>
        <authorList>
            <consortium name="US DOE Joint Genome Institute (JGI-PGF)"/>
            <person name="Kuo A."/>
            <person name="Salamov A."/>
            <person name="Schmutz J."/>
            <person name="Lucas S."/>
            <person name="Pitluck S."/>
            <person name="Rosenblum E."/>
            <person name="Stajich J."/>
            <person name="Eisen M."/>
            <person name="Grigoriev I.V."/>
        </authorList>
    </citation>
    <scope>NUCLEOTIDE SEQUENCE [LARGE SCALE GENOMIC DNA]</scope>
    <source>
        <strain evidence="2">JAM81 / FGSC 10211</strain>
    </source>
</reference>
<dbReference type="InterPro" id="IPR013024">
    <property type="entry name" value="GGCT-like"/>
</dbReference>
<dbReference type="OMA" id="IENTHGW"/>
<organism evidence="1 2">
    <name type="scientific">Batrachochytrium dendrobatidis (strain JAM81 / FGSC 10211)</name>
    <name type="common">Frog chytrid fungus</name>
    <dbReference type="NCBI Taxonomy" id="684364"/>
    <lineage>
        <taxon>Eukaryota</taxon>
        <taxon>Fungi</taxon>
        <taxon>Fungi incertae sedis</taxon>
        <taxon>Chytridiomycota</taxon>
        <taxon>Chytridiomycota incertae sedis</taxon>
        <taxon>Chytridiomycetes</taxon>
        <taxon>Rhizophydiales</taxon>
        <taxon>Rhizophydiales incertae sedis</taxon>
        <taxon>Batrachochytrium</taxon>
    </lineage>
</organism>
<evidence type="ECO:0008006" key="3">
    <source>
        <dbReference type="Google" id="ProtNLM"/>
    </source>
</evidence>
<dbReference type="GeneID" id="18238162"/>
<proteinExistence type="predicted"/>
<gene>
    <name evidence="1" type="ORF">BATDEDRAFT_23254</name>
</gene>
<dbReference type="AlphaFoldDB" id="F4NYG3"/>
<dbReference type="SUPFAM" id="SSF110857">
    <property type="entry name" value="Gamma-glutamyl cyclotransferase-like"/>
    <property type="match status" value="1"/>
</dbReference>
<keyword evidence="2" id="KW-1185">Reference proteome</keyword>
<evidence type="ECO:0000313" key="2">
    <source>
        <dbReference type="Proteomes" id="UP000007241"/>
    </source>
</evidence>
<dbReference type="InParanoid" id="F4NYG3"/>
<dbReference type="HOGENOM" id="CLU_927446_0_0_1"/>
<protein>
    <recommendedName>
        <fullName evidence="3">Gamma-glutamylcyclotransferase</fullName>
    </recommendedName>
</protein>
<dbReference type="OrthoDB" id="6161812at2759"/>
<dbReference type="CDD" id="cd06661">
    <property type="entry name" value="GGCT_like"/>
    <property type="match status" value="1"/>
</dbReference>
<dbReference type="Gene3D" id="3.10.490.10">
    <property type="entry name" value="Gamma-glutamyl cyclotransferase-like"/>
    <property type="match status" value="1"/>
</dbReference>
<evidence type="ECO:0000313" key="1">
    <source>
        <dbReference type="EMBL" id="EGF82018.1"/>
    </source>
</evidence>
<dbReference type="InterPro" id="IPR036568">
    <property type="entry name" value="GGCT-like_sf"/>
</dbReference>
<dbReference type="Proteomes" id="UP000007241">
    <property type="component" value="Unassembled WGS sequence"/>
</dbReference>
<accession>F4NYG3</accession>
<dbReference type="EMBL" id="GL882881">
    <property type="protein sequence ID" value="EGF82018.1"/>
    <property type="molecule type" value="Genomic_DNA"/>
</dbReference>
<name>F4NYG3_BATDJ</name>
<dbReference type="RefSeq" id="XP_006677232.1">
    <property type="nucleotide sequence ID" value="XM_006677169.1"/>
</dbReference>
<sequence length="300" mass="34155">MALNMAGIHRNLSALSNASTISRTRLQPHLKATQQSSYSCRNTLSPEPFEPDSGLINKLKPKIDPNDTSRHYVFGYGSLINHKSRLRTFSEPTVAFPVSVKGLRRSWSYRCSRRHYTAVAVKRCSDPSVKTNGVLIPINHPVNDLALLDDREKDYVRSIISLDDIEFYSESHKQQLISPTLYGQRVVIWLYEDPTGHISTAKTHTPCIHCPIPQSYIDCMISGCLEFGIHFAQQFVASTDGWEGTWLDDRFASDALKKYVQRREIGEVLVDETRIIVDWLLESLLPYQYASRLRPAITDK</sequence>